<accession>A0ABY1FMV3</accession>
<protein>
    <recommendedName>
        <fullName evidence="1">GmrSD restriction endonucleases N-terminal domain-containing protein</fullName>
    </recommendedName>
</protein>
<evidence type="ECO:0000259" key="1">
    <source>
        <dbReference type="Pfam" id="PF03235"/>
    </source>
</evidence>
<dbReference type="Pfam" id="PF03235">
    <property type="entry name" value="GmrSD_N"/>
    <property type="match status" value="1"/>
</dbReference>
<proteinExistence type="predicted"/>
<evidence type="ECO:0000313" key="2">
    <source>
        <dbReference type="EMBL" id="SFL67128.1"/>
    </source>
</evidence>
<evidence type="ECO:0000313" key="3">
    <source>
        <dbReference type="Proteomes" id="UP000199211"/>
    </source>
</evidence>
<gene>
    <name evidence="2" type="ORF">SAMN04487868_106143</name>
</gene>
<dbReference type="InterPro" id="IPR004919">
    <property type="entry name" value="GmrSD_N"/>
</dbReference>
<comment type="caution">
    <text evidence="2">The sequence shown here is derived from an EMBL/GenBank/DDBJ whole genome shotgun (WGS) entry which is preliminary data.</text>
</comment>
<reference evidence="2 3" key="1">
    <citation type="submission" date="2016-10" db="EMBL/GenBank/DDBJ databases">
        <authorList>
            <person name="Varghese N."/>
            <person name="Submissions S."/>
        </authorList>
    </citation>
    <scope>NUCLEOTIDE SEQUENCE [LARGE SCALE GENOMIC DNA]</scope>
    <source>
        <strain evidence="2 3">DSM 26291</strain>
    </source>
</reference>
<feature type="domain" description="GmrSD restriction endonucleases N-terminal" evidence="1">
    <location>
        <begin position="11"/>
        <end position="236"/>
    </location>
</feature>
<keyword evidence="3" id="KW-1185">Reference proteome</keyword>
<name>A0ABY1FMV3_9GAMM</name>
<sequence length="732" mass="84777">MNQGKTISFSQMFGELDTAQIPVIQRDYAQGREEAWEVRRQFLAALRGSLTTESPSHPLNLDFVYGNFEGDNKTFSILDGQQRMTTLFLLHWYLAAKEGLLEAFRNTFVAGENARFTYKTRTSASEFFDALAKAEDVDPNTLSTILSEAIEDKSWFMLSWRGDPTVHACLNMLDSIHETFFDCPTNSYGRLTDSQSPRITFQFLKLKDFGLSDELYIKMNARGMQLTHFENFKAWLCGQLECIPGGNELESKLDQQWTDLFWQLSRRTNEATFDQLYLRFFHLMAFYRACDRTGQPYIQMDESEQKWLSVVRSRSGHIPSDDLEKHEAFDQENLRRVELILDYFSDLPQNSGLLDDLLNVLTSTDYVRQTRFYALVRFIESMTPEAWEVQEELRRWKRVTNNLINNHRIDEMSSIVPSLQSLNELSDHCADLYEFVANSGIESGFAPAQREEEQLKASLILEDPSWESLFERFEVHVYLKGKLGFLLDMARGPDDSINSESFEHLATKTASVLSDEIRVSKEHLLERALLSLGDYLVYHSFHRSSFCLPNRGTYRERFENWFKVVKKPEFRALLDHIDIHDTEASLRDLIAKCDCGGWRQLVVENPQVIGYCTKRLIHREGDHVCLLSKASFKGFHAELRTYVLDLKLKQLQQEKGLPGPIRSVAFKPVYGSNEWSYNLIKMQDGGVYAIYYDYEGFTTQFRQEPKDGWVDVGMPSFLEEIIQECLPGSPVR</sequence>
<dbReference type="PANTHER" id="PTHR35149">
    <property type="entry name" value="SLL5132 PROTEIN"/>
    <property type="match status" value="1"/>
</dbReference>
<dbReference type="Proteomes" id="UP000199211">
    <property type="component" value="Unassembled WGS sequence"/>
</dbReference>
<dbReference type="PANTHER" id="PTHR35149:SF1">
    <property type="entry name" value="DUF5655 DOMAIN-CONTAINING PROTEIN"/>
    <property type="match status" value="1"/>
</dbReference>
<dbReference type="EMBL" id="FOTV01000006">
    <property type="protein sequence ID" value="SFL67128.1"/>
    <property type="molecule type" value="Genomic_DNA"/>
</dbReference>
<organism evidence="2 3">
    <name type="scientific">Marinobacter salarius</name>
    <dbReference type="NCBI Taxonomy" id="1420917"/>
    <lineage>
        <taxon>Bacteria</taxon>
        <taxon>Pseudomonadati</taxon>
        <taxon>Pseudomonadota</taxon>
        <taxon>Gammaproteobacteria</taxon>
        <taxon>Pseudomonadales</taxon>
        <taxon>Marinobacteraceae</taxon>
        <taxon>Marinobacter</taxon>
    </lineage>
</organism>
<dbReference type="RefSeq" id="WP_091642272.1">
    <property type="nucleotide sequence ID" value="NZ_FOTV01000006.1"/>
</dbReference>